<dbReference type="AlphaFoldDB" id="A0A7W4VI90"/>
<sequence>MSWSPQQEAAIRAVRQWLATPGPQVFRLFGYAGSGKTTLAKEMAGAVRGTVLYGAFTGKAALVLRQKGCVGASTIHSMIYKPFEDPVTGLTEFKLNPDSPVAHAALVIIDEVSMVGEELARDLLSYGTKVLVLGDPAQLPPVKGEGFFINSRPDVMLTEVHRQAAENPIIRMSMDVREGRRLQLGTYGESLVVARSSLDKHKLREMVLASDQLLCGLNKSRQTFNARIREIKELAGARAPFLPVVGDRLVCLKNNQELGLLNGGLWEVLAEDVFNGKVEMSVQSLDEPELSPARVKVPAEFFNGTEKTLDWRDLKRADQFTYGYALTCHKAQGSQWSHPLVFDESSVFREDAGKWLYTAITRAADRVTVVV</sequence>
<protein>
    <submittedName>
        <fullName evidence="4">Exodeoxyribonuclease-5</fullName>
        <ecNumber evidence="4">3.1.11.5</ecNumber>
    </submittedName>
</protein>
<keyword evidence="5" id="KW-1185">Reference proteome</keyword>
<dbReference type="Gene3D" id="3.40.50.300">
    <property type="entry name" value="P-loop containing nucleotide triphosphate hydrolases"/>
    <property type="match status" value="2"/>
</dbReference>
<evidence type="ECO:0000313" key="5">
    <source>
        <dbReference type="Proteomes" id="UP000532010"/>
    </source>
</evidence>
<dbReference type="Proteomes" id="UP000532010">
    <property type="component" value="Unassembled WGS sequence"/>
</dbReference>
<dbReference type="EMBL" id="JACHWB010000001">
    <property type="protein sequence ID" value="MBB3017607.1"/>
    <property type="molecule type" value="Genomic_DNA"/>
</dbReference>
<dbReference type="InterPro" id="IPR050534">
    <property type="entry name" value="Coronavir_polyprotein_1ab"/>
</dbReference>
<dbReference type="GO" id="GO:0005524">
    <property type="term" value="F:ATP binding"/>
    <property type="evidence" value="ECO:0007669"/>
    <property type="project" value="UniProtKB-KW"/>
</dbReference>
<dbReference type="PANTHER" id="PTHR43788:SF6">
    <property type="entry name" value="DNA HELICASE B"/>
    <property type="match status" value="1"/>
</dbReference>
<dbReference type="CDD" id="cd18809">
    <property type="entry name" value="SF1_C_RecD"/>
    <property type="match status" value="1"/>
</dbReference>
<dbReference type="InterPro" id="IPR027785">
    <property type="entry name" value="UvrD-like_helicase_C"/>
</dbReference>
<dbReference type="GO" id="GO:0008854">
    <property type="term" value="F:exodeoxyribonuclease V activity"/>
    <property type="evidence" value="ECO:0007669"/>
    <property type="project" value="UniProtKB-EC"/>
</dbReference>
<accession>A0A7W4VI90</accession>
<dbReference type="GO" id="GO:0003678">
    <property type="term" value="F:DNA helicase activity"/>
    <property type="evidence" value="ECO:0007669"/>
    <property type="project" value="UniProtKB-ARBA"/>
</dbReference>
<dbReference type="Pfam" id="PF13538">
    <property type="entry name" value="UvrD_C_2"/>
    <property type="match status" value="1"/>
</dbReference>
<dbReference type="Pfam" id="PF13604">
    <property type="entry name" value="AAA_30"/>
    <property type="match status" value="1"/>
</dbReference>
<gene>
    <name evidence="4" type="ORF">FHR70_000647</name>
</gene>
<comment type="caution">
    <text evidence="4">The sequence shown here is derived from an EMBL/GenBank/DDBJ whole genome shotgun (WGS) entry which is preliminary data.</text>
</comment>
<evidence type="ECO:0000313" key="4">
    <source>
        <dbReference type="EMBL" id="MBB3017607.1"/>
    </source>
</evidence>
<dbReference type="PANTHER" id="PTHR43788">
    <property type="entry name" value="DNA2/NAM7 HELICASE FAMILY MEMBER"/>
    <property type="match status" value="1"/>
</dbReference>
<keyword evidence="4" id="KW-0378">Hydrolase</keyword>
<evidence type="ECO:0000256" key="1">
    <source>
        <dbReference type="ARBA" id="ARBA00022741"/>
    </source>
</evidence>
<dbReference type="InterPro" id="IPR027417">
    <property type="entry name" value="P-loop_NTPase"/>
</dbReference>
<dbReference type="RefSeq" id="WP_183447052.1">
    <property type="nucleotide sequence ID" value="NZ_JACHWB010000001.1"/>
</dbReference>
<keyword evidence="2" id="KW-0067">ATP-binding</keyword>
<organism evidence="4 5">
    <name type="scientific">Microvirga lupini</name>
    <dbReference type="NCBI Taxonomy" id="420324"/>
    <lineage>
        <taxon>Bacteria</taxon>
        <taxon>Pseudomonadati</taxon>
        <taxon>Pseudomonadota</taxon>
        <taxon>Alphaproteobacteria</taxon>
        <taxon>Hyphomicrobiales</taxon>
        <taxon>Methylobacteriaceae</taxon>
        <taxon>Microvirga</taxon>
    </lineage>
</organism>
<keyword evidence="1" id="KW-0547">Nucleotide-binding</keyword>
<evidence type="ECO:0000256" key="2">
    <source>
        <dbReference type="ARBA" id="ARBA00022840"/>
    </source>
</evidence>
<dbReference type="EC" id="3.1.11.5" evidence="4"/>
<feature type="domain" description="UvrD-like helicase C-terminal" evidence="3">
    <location>
        <begin position="322"/>
        <end position="370"/>
    </location>
</feature>
<evidence type="ECO:0000259" key="3">
    <source>
        <dbReference type="Pfam" id="PF13538"/>
    </source>
</evidence>
<reference evidence="4 5" key="1">
    <citation type="submission" date="2020-08" db="EMBL/GenBank/DDBJ databases">
        <title>The Agave Microbiome: Exploring the role of microbial communities in plant adaptations to desert environments.</title>
        <authorList>
            <person name="Partida-Martinez L.P."/>
        </authorList>
    </citation>
    <scope>NUCLEOTIDE SEQUENCE [LARGE SCALE GENOMIC DNA]</scope>
    <source>
        <strain evidence="4 5">AT3.9</strain>
    </source>
</reference>
<name>A0A7W4VI90_9HYPH</name>
<proteinExistence type="predicted"/>
<dbReference type="SUPFAM" id="SSF52540">
    <property type="entry name" value="P-loop containing nucleoside triphosphate hydrolases"/>
    <property type="match status" value="2"/>
</dbReference>